<evidence type="ECO:0008006" key="3">
    <source>
        <dbReference type="Google" id="ProtNLM"/>
    </source>
</evidence>
<reference evidence="1" key="1">
    <citation type="submission" date="2020-12" db="EMBL/GenBank/DDBJ databases">
        <title>Oil enriched cultivation method for isolating marine PHA-producing bacteria.</title>
        <authorList>
            <person name="Zheng W."/>
            <person name="Yu S."/>
            <person name="Huang Y."/>
        </authorList>
    </citation>
    <scope>NUCLEOTIDE SEQUENCE</scope>
    <source>
        <strain evidence="1">SY-2-12</strain>
    </source>
</reference>
<organism evidence="1 2">
    <name type="scientific">Roseibium aggregatum</name>
    <dbReference type="NCBI Taxonomy" id="187304"/>
    <lineage>
        <taxon>Bacteria</taxon>
        <taxon>Pseudomonadati</taxon>
        <taxon>Pseudomonadota</taxon>
        <taxon>Alphaproteobacteria</taxon>
        <taxon>Hyphomicrobiales</taxon>
        <taxon>Stappiaceae</taxon>
        <taxon>Roseibium</taxon>
    </lineage>
</organism>
<dbReference type="EMBL" id="JAEKJZ010000005">
    <property type="protein sequence ID" value="MBN9672849.1"/>
    <property type="molecule type" value="Genomic_DNA"/>
</dbReference>
<accession>A0A939EJK0</accession>
<dbReference type="RefSeq" id="WP_207142697.1">
    <property type="nucleotide sequence ID" value="NZ_JAEKJZ010000005.1"/>
</dbReference>
<proteinExistence type="predicted"/>
<sequence>MVDRIGGYRLKAVARLLVLGLFAGTLAVPAAVSVSVPAAAAPKPSFQPEIAGVYVVQGLNPDGTHYQGRVTIEVKGGTAFFRWDIAGQVYHGQGPLAGKTLIIDWGQNDPVIYEIHPDGTLTGTWAAGRASETLNRLK</sequence>
<dbReference type="Proteomes" id="UP000664096">
    <property type="component" value="Unassembled WGS sequence"/>
</dbReference>
<evidence type="ECO:0000313" key="2">
    <source>
        <dbReference type="Proteomes" id="UP000664096"/>
    </source>
</evidence>
<name>A0A939EJK0_9HYPH</name>
<gene>
    <name evidence="1" type="ORF">JF539_21015</name>
</gene>
<protein>
    <recommendedName>
        <fullName evidence="3">Fibronectin-binding protein</fullName>
    </recommendedName>
</protein>
<dbReference type="AlphaFoldDB" id="A0A939EJK0"/>
<evidence type="ECO:0000313" key="1">
    <source>
        <dbReference type="EMBL" id="MBN9672849.1"/>
    </source>
</evidence>
<comment type="caution">
    <text evidence="1">The sequence shown here is derived from an EMBL/GenBank/DDBJ whole genome shotgun (WGS) entry which is preliminary data.</text>
</comment>